<comment type="caution">
    <text evidence="2">The sequence shown here is derived from an EMBL/GenBank/DDBJ whole genome shotgun (WGS) entry which is preliminary data.</text>
</comment>
<sequence>MSEPKCVFNANHDACVTKFLNGVNFRAKVQSHKTRNSNKPVEPKSHTQKPGRQIVIEQRFPPNKSSVVHEKPKTLRSCLRWKSTGRIFKIVGLRWIPTGKMFTDSTTKVDSKPPNGSNKDITNPYKCKQTLNVNAGTLNLSASTSFNPKKGRLGVWLLKRLMSETKGSRNSNLMNMNDGICRQHFRPRSLKKRKVTRNPIVAQQTALDNALVTPNDRVKIGKCNMRINPSKTQKEPTYQVVLDALALSPCYLAFLITADVLKIFMQQFWFTISKIKDSYLYQFKLDKKKCRIDVEVFRDILQICPRLQNQEFDEPPSDEEIVSFVKELGYKGDIGSVTEEGGSGDGAGLELEGVSDDDDDDDQQGDDERTESDDDKSICLNKTDDEEETQKDEFVQKPNDYVPTDDETKDVDDEEYVIINEEIYDDVNVELKDAELVDERKGDEEMTDAENVNVENEEVNQENAIAQVQDEA</sequence>
<protein>
    <submittedName>
        <fullName evidence="2">Uncharacterized protein</fullName>
    </submittedName>
</protein>
<proteinExistence type="predicted"/>
<feature type="region of interest" description="Disordered" evidence="1">
    <location>
        <begin position="30"/>
        <end position="51"/>
    </location>
</feature>
<name>A0A6L2KRA5_TANCI</name>
<dbReference type="EMBL" id="BKCJ010002961">
    <property type="protein sequence ID" value="GEU52071.1"/>
    <property type="molecule type" value="Genomic_DNA"/>
</dbReference>
<accession>A0A6L2KRA5</accession>
<feature type="compositionally biased region" description="Acidic residues" evidence="1">
    <location>
        <begin position="403"/>
        <end position="413"/>
    </location>
</feature>
<feature type="region of interest" description="Disordered" evidence="1">
    <location>
        <begin position="335"/>
        <end position="413"/>
    </location>
</feature>
<organism evidence="2">
    <name type="scientific">Tanacetum cinerariifolium</name>
    <name type="common">Dalmatian daisy</name>
    <name type="synonym">Chrysanthemum cinerariifolium</name>
    <dbReference type="NCBI Taxonomy" id="118510"/>
    <lineage>
        <taxon>Eukaryota</taxon>
        <taxon>Viridiplantae</taxon>
        <taxon>Streptophyta</taxon>
        <taxon>Embryophyta</taxon>
        <taxon>Tracheophyta</taxon>
        <taxon>Spermatophyta</taxon>
        <taxon>Magnoliopsida</taxon>
        <taxon>eudicotyledons</taxon>
        <taxon>Gunneridae</taxon>
        <taxon>Pentapetalae</taxon>
        <taxon>asterids</taxon>
        <taxon>campanulids</taxon>
        <taxon>Asterales</taxon>
        <taxon>Asteraceae</taxon>
        <taxon>Asteroideae</taxon>
        <taxon>Anthemideae</taxon>
        <taxon>Anthemidinae</taxon>
        <taxon>Tanacetum</taxon>
    </lineage>
</organism>
<feature type="compositionally biased region" description="Acidic residues" evidence="1">
    <location>
        <begin position="353"/>
        <end position="374"/>
    </location>
</feature>
<dbReference type="AlphaFoldDB" id="A0A6L2KRA5"/>
<feature type="compositionally biased region" description="Polar residues" evidence="1">
    <location>
        <begin position="105"/>
        <end position="121"/>
    </location>
</feature>
<feature type="region of interest" description="Disordered" evidence="1">
    <location>
        <begin position="105"/>
        <end position="124"/>
    </location>
</feature>
<reference evidence="2" key="1">
    <citation type="journal article" date="2019" name="Sci. Rep.">
        <title>Draft genome of Tanacetum cinerariifolium, the natural source of mosquito coil.</title>
        <authorList>
            <person name="Yamashiro T."/>
            <person name="Shiraishi A."/>
            <person name="Satake H."/>
            <person name="Nakayama K."/>
        </authorList>
    </citation>
    <scope>NUCLEOTIDE SEQUENCE</scope>
</reference>
<evidence type="ECO:0000313" key="2">
    <source>
        <dbReference type="EMBL" id="GEU52071.1"/>
    </source>
</evidence>
<gene>
    <name evidence="2" type="ORF">Tci_024049</name>
</gene>
<evidence type="ECO:0000256" key="1">
    <source>
        <dbReference type="SAM" id="MobiDB-lite"/>
    </source>
</evidence>